<keyword evidence="2" id="KW-0812">Transmembrane</keyword>
<reference evidence="3" key="1">
    <citation type="submission" date="2022-08" db="EMBL/GenBank/DDBJ databases">
        <authorList>
            <person name="Deng Y."/>
            <person name="Han X.-F."/>
            <person name="Zhang Y.-Q."/>
        </authorList>
    </citation>
    <scope>NUCLEOTIDE SEQUENCE</scope>
    <source>
        <strain evidence="3">CPCC 205763</strain>
    </source>
</reference>
<dbReference type="RefSeq" id="WP_259509956.1">
    <property type="nucleotide sequence ID" value="NZ_JANLCM010000002.1"/>
</dbReference>
<evidence type="ECO:0000256" key="2">
    <source>
        <dbReference type="SAM" id="Phobius"/>
    </source>
</evidence>
<protein>
    <submittedName>
        <fullName evidence="3">DUF3618 domain-containing protein</fullName>
    </submittedName>
</protein>
<name>A0ABT2GV78_9MICO</name>
<evidence type="ECO:0000313" key="3">
    <source>
        <dbReference type="EMBL" id="MCS5720117.1"/>
    </source>
</evidence>
<keyword evidence="4" id="KW-1185">Reference proteome</keyword>
<accession>A0ABT2GV78</accession>
<dbReference type="EMBL" id="JANLCM010000002">
    <property type="protein sequence ID" value="MCS5720117.1"/>
    <property type="molecule type" value="Genomic_DNA"/>
</dbReference>
<dbReference type="InterPro" id="IPR022062">
    <property type="entry name" value="DUF3618"/>
</dbReference>
<comment type="caution">
    <text evidence="3">The sequence shown here is derived from an EMBL/GenBank/DDBJ whole genome shotgun (WGS) entry which is preliminary data.</text>
</comment>
<dbReference type="Pfam" id="PF12277">
    <property type="entry name" value="DUF3618"/>
    <property type="match status" value="1"/>
</dbReference>
<feature type="transmembrane region" description="Helical" evidence="2">
    <location>
        <begin position="112"/>
        <end position="134"/>
    </location>
</feature>
<evidence type="ECO:0000256" key="1">
    <source>
        <dbReference type="SAM" id="MobiDB-lite"/>
    </source>
</evidence>
<evidence type="ECO:0000313" key="4">
    <source>
        <dbReference type="Proteomes" id="UP001165584"/>
    </source>
</evidence>
<sequence length="135" mass="13989">MAGKKSKKDAAASDELSIPAAVAEVAKAAVAARSVRPDPPEHDPDPAAEAAEKVPERSREEVQADIVAHRAELAAVLTELERRLDVPTRVKTSVGEIVSDPVQGARKHPKTVALAVAAAAGLVTGVVLLVRAIAK</sequence>
<feature type="region of interest" description="Disordered" evidence="1">
    <location>
        <begin position="29"/>
        <end position="62"/>
    </location>
</feature>
<proteinExistence type="predicted"/>
<gene>
    <name evidence="3" type="ORF">N1027_18455</name>
</gene>
<keyword evidence="2" id="KW-0472">Membrane</keyword>
<keyword evidence="2" id="KW-1133">Transmembrane helix</keyword>
<dbReference type="Proteomes" id="UP001165584">
    <property type="component" value="Unassembled WGS sequence"/>
</dbReference>
<organism evidence="3 4">
    <name type="scientific">Herbiconiux aconitum</name>
    <dbReference type="NCBI Taxonomy" id="2970913"/>
    <lineage>
        <taxon>Bacteria</taxon>
        <taxon>Bacillati</taxon>
        <taxon>Actinomycetota</taxon>
        <taxon>Actinomycetes</taxon>
        <taxon>Micrococcales</taxon>
        <taxon>Microbacteriaceae</taxon>
        <taxon>Herbiconiux</taxon>
    </lineage>
</organism>
<feature type="compositionally biased region" description="Basic and acidic residues" evidence="1">
    <location>
        <begin position="35"/>
        <end position="62"/>
    </location>
</feature>